<dbReference type="SMART" id="SM01382">
    <property type="entry name" value="Ribosomal_L2_C"/>
    <property type="match status" value="1"/>
</dbReference>
<dbReference type="GO" id="GO:0016740">
    <property type="term" value="F:transferase activity"/>
    <property type="evidence" value="ECO:0007669"/>
    <property type="project" value="InterPro"/>
</dbReference>
<evidence type="ECO:0000259" key="7">
    <source>
        <dbReference type="SMART" id="SM01382"/>
    </source>
</evidence>
<evidence type="ECO:0000256" key="1">
    <source>
        <dbReference type="ARBA" id="ARBA00005636"/>
    </source>
</evidence>
<dbReference type="Pfam" id="PF00181">
    <property type="entry name" value="Ribosomal_L2_N"/>
    <property type="match status" value="1"/>
</dbReference>
<dbReference type="SUPFAM" id="SSF50104">
    <property type="entry name" value="Translation proteins SH3-like domain"/>
    <property type="match status" value="1"/>
</dbReference>
<evidence type="ECO:0000313" key="10">
    <source>
        <dbReference type="Proteomes" id="UP000177555"/>
    </source>
</evidence>
<reference evidence="9 10" key="1">
    <citation type="journal article" date="2016" name="Nat. Commun.">
        <title>Thousands of microbial genomes shed light on interconnected biogeochemical processes in an aquifer system.</title>
        <authorList>
            <person name="Anantharaman K."/>
            <person name="Brown C.T."/>
            <person name="Hug L.A."/>
            <person name="Sharon I."/>
            <person name="Castelle C.J."/>
            <person name="Probst A.J."/>
            <person name="Thomas B.C."/>
            <person name="Singh A."/>
            <person name="Wilkins M.J."/>
            <person name="Karaoz U."/>
            <person name="Brodie E.L."/>
            <person name="Williams K.H."/>
            <person name="Hubbard S.S."/>
            <person name="Banfield J.F."/>
        </authorList>
    </citation>
    <scope>NUCLEOTIDE SEQUENCE [LARGE SCALE GENOMIC DNA]</scope>
</reference>
<feature type="domain" description="Large ribosomal subunit protein uL2 RNA-binding" evidence="8">
    <location>
        <begin position="28"/>
        <end position="103"/>
    </location>
</feature>
<keyword evidence="3" id="KW-0687">Ribonucleoprotein</keyword>
<dbReference type="SMART" id="SM01383">
    <property type="entry name" value="Ribosomal_L2"/>
    <property type="match status" value="1"/>
</dbReference>
<dbReference type="InterPro" id="IPR014726">
    <property type="entry name" value="Ribosomal_uL2_dom3"/>
</dbReference>
<dbReference type="GO" id="GO:0015934">
    <property type="term" value="C:large ribosomal subunit"/>
    <property type="evidence" value="ECO:0007669"/>
    <property type="project" value="InterPro"/>
</dbReference>
<evidence type="ECO:0000313" key="9">
    <source>
        <dbReference type="EMBL" id="OGE29686.1"/>
    </source>
</evidence>
<evidence type="ECO:0000256" key="4">
    <source>
        <dbReference type="ARBA" id="ARBA00035242"/>
    </source>
</evidence>
<feature type="domain" description="Large ribosomal subunit protein uL2 C-terminal" evidence="7">
    <location>
        <begin position="109"/>
        <end position="238"/>
    </location>
</feature>
<evidence type="ECO:0000256" key="5">
    <source>
        <dbReference type="ARBA" id="ARBA00035459"/>
    </source>
</evidence>
<dbReference type="PIRSF" id="PIRSF002158">
    <property type="entry name" value="Ribosomal_L2"/>
    <property type="match status" value="1"/>
</dbReference>
<dbReference type="InterPro" id="IPR012340">
    <property type="entry name" value="NA-bd_OB-fold"/>
</dbReference>
<evidence type="ECO:0000259" key="8">
    <source>
        <dbReference type="SMART" id="SM01383"/>
    </source>
</evidence>
<dbReference type="InterPro" id="IPR002171">
    <property type="entry name" value="Ribosomal_uL2"/>
</dbReference>
<dbReference type="FunFam" id="2.30.30.30:FF:000001">
    <property type="entry name" value="50S ribosomal protein L2"/>
    <property type="match status" value="1"/>
</dbReference>
<dbReference type="FunFam" id="4.10.950.10:FF:000001">
    <property type="entry name" value="50S ribosomal protein L2"/>
    <property type="match status" value="1"/>
</dbReference>
<dbReference type="GO" id="GO:0002181">
    <property type="term" value="P:cytoplasmic translation"/>
    <property type="evidence" value="ECO:0007669"/>
    <property type="project" value="TreeGrafter"/>
</dbReference>
<accession>A0A1F5JM60</accession>
<dbReference type="AlphaFoldDB" id="A0A1F5JM60"/>
<dbReference type="InterPro" id="IPR022669">
    <property type="entry name" value="Ribosomal_uL2_C"/>
</dbReference>
<name>A0A1F5JM60_9BACT</name>
<dbReference type="Pfam" id="PF03947">
    <property type="entry name" value="Ribosomal_L2_C"/>
    <property type="match status" value="1"/>
</dbReference>
<dbReference type="InterPro" id="IPR008991">
    <property type="entry name" value="Translation_prot_SH3-like_sf"/>
</dbReference>
<dbReference type="InterPro" id="IPR022666">
    <property type="entry name" value="Ribosomal_uL2_RNA-bd_dom"/>
</dbReference>
<gene>
    <name evidence="9" type="ORF">A2867_01700</name>
</gene>
<evidence type="ECO:0000256" key="3">
    <source>
        <dbReference type="ARBA" id="ARBA00023274"/>
    </source>
</evidence>
<comment type="caution">
    <text evidence="9">The sequence shown here is derived from an EMBL/GenBank/DDBJ whole genome shotgun (WGS) entry which is preliminary data.</text>
</comment>
<dbReference type="InterPro" id="IPR005880">
    <property type="entry name" value="Ribosomal_uL2_bac/org-type"/>
</dbReference>
<dbReference type="Proteomes" id="UP000177555">
    <property type="component" value="Unassembled WGS sequence"/>
</dbReference>
<proteinExistence type="inferred from homology"/>
<dbReference type="SUPFAM" id="SSF50249">
    <property type="entry name" value="Nucleic acid-binding proteins"/>
    <property type="match status" value="1"/>
</dbReference>
<organism evidence="9 10">
    <name type="scientific">Candidatus Daviesbacteria bacterium RIFCSPHIGHO2_01_FULL_40_11</name>
    <dbReference type="NCBI Taxonomy" id="1797762"/>
    <lineage>
        <taxon>Bacteria</taxon>
        <taxon>Candidatus Daviesiibacteriota</taxon>
    </lineage>
</organism>
<dbReference type="Gene3D" id="2.40.50.140">
    <property type="entry name" value="Nucleic acid-binding proteins"/>
    <property type="match status" value="1"/>
</dbReference>
<keyword evidence="2 9" id="KW-0689">Ribosomal protein</keyword>
<dbReference type="GO" id="GO:0003723">
    <property type="term" value="F:RNA binding"/>
    <property type="evidence" value="ECO:0007669"/>
    <property type="project" value="InterPro"/>
</dbReference>
<dbReference type="GO" id="GO:0003735">
    <property type="term" value="F:structural constituent of ribosome"/>
    <property type="evidence" value="ECO:0007669"/>
    <property type="project" value="InterPro"/>
</dbReference>
<dbReference type="Gene3D" id="2.30.30.30">
    <property type="match status" value="1"/>
</dbReference>
<protein>
    <recommendedName>
        <fullName evidence="4">Large ribosomal subunit protein uL2</fullName>
    </recommendedName>
    <alternativeName>
        <fullName evidence="5">50S ribosomal protein L2</fullName>
    </alternativeName>
</protein>
<evidence type="ECO:0000256" key="6">
    <source>
        <dbReference type="SAM" id="MobiDB-lite"/>
    </source>
</evidence>
<dbReference type="NCBIfam" id="TIGR01171">
    <property type="entry name" value="rplB_bact"/>
    <property type="match status" value="1"/>
</dbReference>
<evidence type="ECO:0000256" key="2">
    <source>
        <dbReference type="ARBA" id="ARBA00022980"/>
    </source>
</evidence>
<feature type="compositionally biased region" description="Basic residues" evidence="6">
    <location>
        <begin position="243"/>
        <end position="259"/>
    </location>
</feature>
<sequence length="259" mass="28704">MNKQSLRSKDLKDLRLKNLKKLLKKHSGRSKGVLTVRGQGGRHKRYYREIDFKRDKFGVLGEVVALEYDPNRNVEIAAVKYADGEYRYILAPKGMRIGDKVGSGEKIEAKVGNAMRLKNITVGTLVHNVELSPGKGGQLGRSAGMALQLLAKEGDFAQLKMPSGEVRMVPLQSLATIGVLGNEDIRQRVLGKAGRSRHMGVKPTVRGVAQDPDSHPHGGGEGRSGIGRKRPMTKYGRPAVGKTRNRKKYSNRYIIKRRK</sequence>
<dbReference type="PANTHER" id="PTHR13691">
    <property type="entry name" value="RIBOSOMAL PROTEIN L2"/>
    <property type="match status" value="1"/>
</dbReference>
<feature type="region of interest" description="Disordered" evidence="6">
    <location>
        <begin position="206"/>
        <end position="259"/>
    </location>
</feature>
<dbReference type="EMBL" id="MFCP01000002">
    <property type="protein sequence ID" value="OGE29686.1"/>
    <property type="molecule type" value="Genomic_DNA"/>
</dbReference>
<dbReference type="PANTHER" id="PTHR13691:SF5">
    <property type="entry name" value="LARGE RIBOSOMAL SUBUNIT PROTEIN UL2M"/>
    <property type="match status" value="1"/>
</dbReference>
<comment type="similarity">
    <text evidence="1">Belongs to the universal ribosomal protein uL2 family.</text>
</comment>
<dbReference type="InterPro" id="IPR014722">
    <property type="entry name" value="Rib_uL2_dom2"/>
</dbReference>
<dbReference type="Gene3D" id="4.10.950.10">
    <property type="entry name" value="Ribosomal protein L2, domain 3"/>
    <property type="match status" value="1"/>
</dbReference>